<feature type="non-terminal residue" evidence="2">
    <location>
        <position position="418"/>
    </location>
</feature>
<dbReference type="InterPro" id="IPR000421">
    <property type="entry name" value="FA58C"/>
</dbReference>
<gene>
    <name evidence="2" type="ORF">S01H1_12309</name>
</gene>
<evidence type="ECO:0000313" key="2">
    <source>
        <dbReference type="EMBL" id="GAF67693.1"/>
    </source>
</evidence>
<name>X0RFZ0_9ZZZZ</name>
<dbReference type="InterPro" id="IPR013783">
    <property type="entry name" value="Ig-like_fold"/>
</dbReference>
<reference evidence="2" key="1">
    <citation type="journal article" date="2014" name="Front. Microbiol.">
        <title>High frequency of phylogenetically diverse reductive dehalogenase-homologous genes in deep subseafloor sedimentary metagenomes.</title>
        <authorList>
            <person name="Kawai M."/>
            <person name="Futagami T."/>
            <person name="Toyoda A."/>
            <person name="Takaki Y."/>
            <person name="Nishi S."/>
            <person name="Hori S."/>
            <person name="Arai W."/>
            <person name="Tsubouchi T."/>
            <person name="Morono Y."/>
            <person name="Uchiyama I."/>
            <person name="Ito T."/>
            <person name="Fujiyama A."/>
            <person name="Inagaki F."/>
            <person name="Takami H."/>
        </authorList>
    </citation>
    <scope>NUCLEOTIDE SEQUENCE</scope>
    <source>
        <strain evidence="2">Expedition CK06-06</strain>
    </source>
</reference>
<dbReference type="AlphaFoldDB" id="X0RFZ0"/>
<dbReference type="EMBL" id="BARS01006308">
    <property type="protein sequence ID" value="GAF67693.1"/>
    <property type="molecule type" value="Genomic_DNA"/>
</dbReference>
<organism evidence="2">
    <name type="scientific">marine sediment metagenome</name>
    <dbReference type="NCBI Taxonomy" id="412755"/>
    <lineage>
        <taxon>unclassified sequences</taxon>
        <taxon>metagenomes</taxon>
        <taxon>ecological metagenomes</taxon>
    </lineage>
</organism>
<dbReference type="PROSITE" id="PS50022">
    <property type="entry name" value="FA58C_3"/>
    <property type="match status" value="1"/>
</dbReference>
<comment type="caution">
    <text evidence="2">The sequence shown here is derived from an EMBL/GenBank/DDBJ whole genome shotgun (WGS) entry which is preliminary data.</text>
</comment>
<dbReference type="Gene3D" id="2.60.40.10">
    <property type="entry name" value="Immunoglobulins"/>
    <property type="match status" value="1"/>
</dbReference>
<dbReference type="SUPFAM" id="SSF49785">
    <property type="entry name" value="Galactose-binding domain-like"/>
    <property type="match status" value="1"/>
</dbReference>
<dbReference type="InterPro" id="IPR008979">
    <property type="entry name" value="Galactose-bd-like_sf"/>
</dbReference>
<feature type="non-terminal residue" evidence="2">
    <location>
        <position position="1"/>
    </location>
</feature>
<evidence type="ECO:0000259" key="1">
    <source>
        <dbReference type="PROSITE" id="PS50022"/>
    </source>
</evidence>
<accession>X0RFZ0</accession>
<feature type="domain" description="F5/8 type C" evidence="1">
    <location>
        <begin position="1"/>
        <end position="85"/>
    </location>
</feature>
<dbReference type="Gene3D" id="2.60.120.260">
    <property type="entry name" value="Galactose-binding domain-like"/>
    <property type="match status" value="1"/>
</dbReference>
<sequence>YEFDKVVKLHEMWVWNHNTMLELVLGLGIKEVTIEYSVNGTDYTTLGATHEFARGTGAAGYAHNTTVDLEGVAAKYVKLTPNSNWGGILEQYGLSEVRFFSIPVFAREPSPDSGATDVDVDVTLGWRAGRDAAKHDVYLSTDEQAVIDGNVPVSTVTEASYSTSIDVGSTYYWRIDEVNDAETTTTWKGDIWSLSTLEFLVVEDFELYNDLDNRIFNTWIDGPEIVAYGWHINFSIVGYADPPFTEQSIVHGGSQSMPCFYNNNQVFDYTYSEVKLPLRPAQDWTKYGVKVLVLYFHGDPSNDVEQMYVKVNGAKVKYDGDPLDIIRPQWKQWSIDLASFDVNLKNVTELIIGFSDGKKIPSGAAGVVFFDDIRLYKSAPAVASEELWIEAEAADTIIEPLKTFNDAAASAGKYIGTV</sequence>
<protein>
    <recommendedName>
        <fullName evidence="1">F5/8 type C domain-containing protein</fullName>
    </recommendedName>
</protein>
<proteinExistence type="predicted"/>